<dbReference type="Gene3D" id="1.20.1070.10">
    <property type="entry name" value="Rhodopsin 7-helix transmembrane proteins"/>
    <property type="match status" value="1"/>
</dbReference>
<name>A0A835P7D5_9PASS</name>
<evidence type="ECO:0000256" key="7">
    <source>
        <dbReference type="ARBA" id="ARBA00023170"/>
    </source>
</evidence>
<feature type="transmembrane region" description="Helical" evidence="11">
    <location>
        <begin position="286"/>
        <end position="309"/>
    </location>
</feature>
<dbReference type="PANTHER" id="PTHR24228:SF53">
    <property type="entry name" value="MELATONIN RECEPTOR TYPE 1A"/>
    <property type="match status" value="1"/>
</dbReference>
<keyword evidence="8 9" id="KW-0807">Transducer</keyword>
<keyword evidence="15" id="KW-1185">Reference proteome</keyword>
<comment type="caution">
    <text evidence="13">The sequence shown here is derived from an EMBL/GenBank/DDBJ whole genome shotgun (WGS) entry which is preliminary data.</text>
</comment>
<dbReference type="InterPro" id="IPR000025">
    <property type="entry name" value="Melatonin_rcpt"/>
</dbReference>
<proteinExistence type="inferred from homology"/>
<dbReference type="PROSITE" id="PS50262">
    <property type="entry name" value="G_PROTEIN_RECEP_F1_2"/>
    <property type="match status" value="1"/>
</dbReference>
<dbReference type="Pfam" id="PF00001">
    <property type="entry name" value="7tm_1"/>
    <property type="match status" value="1"/>
</dbReference>
<evidence type="ECO:0000259" key="12">
    <source>
        <dbReference type="PROSITE" id="PS50262"/>
    </source>
</evidence>
<keyword evidence="5 9" id="KW-0297">G-protein coupled receptor</keyword>
<evidence type="ECO:0000256" key="11">
    <source>
        <dbReference type="SAM" id="Phobius"/>
    </source>
</evidence>
<feature type="region of interest" description="Disordered" evidence="10">
    <location>
        <begin position="571"/>
        <end position="593"/>
    </location>
</feature>
<dbReference type="EMBL" id="JADDUC010000002">
    <property type="protein sequence ID" value="KAG0136311.1"/>
    <property type="molecule type" value="Genomic_DNA"/>
</dbReference>
<dbReference type="AlphaFoldDB" id="A0A835P7D5"/>
<keyword evidence="7 9" id="KW-0675">Receptor</keyword>
<dbReference type="Proteomes" id="UP000618051">
    <property type="component" value="Unassembled WGS sequence"/>
</dbReference>
<evidence type="ECO:0000256" key="3">
    <source>
        <dbReference type="ARBA" id="ARBA00022692"/>
    </source>
</evidence>
<dbReference type="GO" id="GO:0005886">
    <property type="term" value="C:plasma membrane"/>
    <property type="evidence" value="ECO:0007669"/>
    <property type="project" value="UniProtKB-SubCell"/>
</dbReference>
<dbReference type="SUPFAM" id="SSF81321">
    <property type="entry name" value="Family A G protein-coupled receptor-like"/>
    <property type="match status" value="1"/>
</dbReference>
<evidence type="ECO:0000313" key="15">
    <source>
        <dbReference type="Proteomes" id="UP000618051"/>
    </source>
</evidence>
<feature type="transmembrane region" description="Helical" evidence="11">
    <location>
        <begin position="245"/>
        <end position="266"/>
    </location>
</feature>
<evidence type="ECO:0000256" key="1">
    <source>
        <dbReference type="ARBA" id="ARBA00004651"/>
    </source>
</evidence>
<reference evidence="14" key="3">
    <citation type="submission" date="2022-01" db="EMBL/GenBank/DDBJ databases">
        <authorList>
            <person name="Rubenstein D.R."/>
        </authorList>
    </citation>
    <scope>NUCLEOTIDE SEQUENCE</scope>
    <source>
        <strain evidence="14">SS15</strain>
        <tissue evidence="14">Liver</tissue>
    </source>
</reference>
<dbReference type="PROSITE" id="PS00237">
    <property type="entry name" value="G_PROTEIN_RECEP_F1_1"/>
    <property type="match status" value="1"/>
</dbReference>
<evidence type="ECO:0000256" key="5">
    <source>
        <dbReference type="ARBA" id="ARBA00023040"/>
    </source>
</evidence>
<evidence type="ECO:0000256" key="10">
    <source>
        <dbReference type="SAM" id="MobiDB-lite"/>
    </source>
</evidence>
<comment type="similarity">
    <text evidence="9">Belongs to the G-protein coupled receptor 1 family.</text>
</comment>
<evidence type="ECO:0000313" key="13">
    <source>
        <dbReference type="EMBL" id="KAG0136311.1"/>
    </source>
</evidence>
<reference evidence="14 15" key="2">
    <citation type="journal article" date="2021" name="J. Hered.">
        <title>Feather Gene Expression Elucidates the Developmental Basis of Plumage Iridescence in African Starlings.</title>
        <authorList>
            <person name="Rubenstein D.R."/>
            <person name="Corvelo A."/>
            <person name="MacManes M.D."/>
            <person name="Maia R."/>
            <person name="Narzisi G."/>
            <person name="Rousaki A."/>
            <person name="Vandenabeele P."/>
            <person name="Shawkey M.D."/>
            <person name="Solomon J."/>
        </authorList>
    </citation>
    <scope>NUCLEOTIDE SEQUENCE [LARGE SCALE GENOMIC DNA]</scope>
    <source>
        <strain evidence="14">SS15</strain>
    </source>
</reference>
<evidence type="ECO:0000256" key="6">
    <source>
        <dbReference type="ARBA" id="ARBA00023136"/>
    </source>
</evidence>
<dbReference type="GO" id="GO:0008502">
    <property type="term" value="F:melatonin receptor activity"/>
    <property type="evidence" value="ECO:0007669"/>
    <property type="project" value="InterPro"/>
</dbReference>
<dbReference type="EMBL" id="JADDUC020000006">
    <property type="protein sequence ID" value="KAI1238339.1"/>
    <property type="molecule type" value="Genomic_DNA"/>
</dbReference>
<feature type="compositionally biased region" description="Basic and acidic residues" evidence="10">
    <location>
        <begin position="571"/>
        <end position="585"/>
    </location>
</feature>
<keyword evidence="6 11" id="KW-0472">Membrane</keyword>
<dbReference type="InterPro" id="IPR017452">
    <property type="entry name" value="GPCR_Rhodpsn_7TM"/>
</dbReference>
<comment type="subcellular location">
    <subcellularLocation>
        <location evidence="1">Cell membrane</location>
        <topology evidence="1">Multi-pass membrane protein</topology>
    </subcellularLocation>
</comment>
<dbReference type="PRINTS" id="PR00857">
    <property type="entry name" value="MELATONINR"/>
</dbReference>
<feature type="transmembrane region" description="Helical" evidence="11">
    <location>
        <begin position="157"/>
        <end position="183"/>
    </location>
</feature>
<feature type="compositionally biased region" description="Basic residues" evidence="10">
    <location>
        <begin position="420"/>
        <end position="433"/>
    </location>
</feature>
<organism evidence="13">
    <name type="scientific">Lamprotornis superbus</name>
    <dbReference type="NCBI Taxonomy" id="245042"/>
    <lineage>
        <taxon>Eukaryota</taxon>
        <taxon>Metazoa</taxon>
        <taxon>Chordata</taxon>
        <taxon>Craniata</taxon>
        <taxon>Vertebrata</taxon>
        <taxon>Euteleostomi</taxon>
        <taxon>Archelosauria</taxon>
        <taxon>Archosauria</taxon>
        <taxon>Dinosauria</taxon>
        <taxon>Saurischia</taxon>
        <taxon>Theropoda</taxon>
        <taxon>Coelurosauria</taxon>
        <taxon>Aves</taxon>
        <taxon>Neognathae</taxon>
        <taxon>Neoaves</taxon>
        <taxon>Telluraves</taxon>
        <taxon>Australaves</taxon>
        <taxon>Passeriformes</taxon>
        <taxon>Sturnidae</taxon>
        <taxon>Lamprotornis</taxon>
    </lineage>
</organism>
<dbReference type="PRINTS" id="PR00237">
    <property type="entry name" value="GPCRRHODOPSN"/>
</dbReference>
<keyword evidence="2" id="KW-1003">Cell membrane</keyword>
<feature type="transmembrane region" description="Helical" evidence="11">
    <location>
        <begin position="203"/>
        <end position="224"/>
    </location>
</feature>
<feature type="region of interest" description="Disordered" evidence="10">
    <location>
        <begin position="416"/>
        <end position="461"/>
    </location>
</feature>
<dbReference type="InterPro" id="IPR000276">
    <property type="entry name" value="GPCR_Rhodpsn"/>
</dbReference>
<accession>A0A835P7D5</accession>
<gene>
    <name evidence="13" type="ORF">IHE44_000336</name>
    <name evidence="14" type="ORF">IHE44_0013063</name>
</gene>
<keyword evidence="3 9" id="KW-0812">Transmembrane</keyword>
<dbReference type="PANTHER" id="PTHR24228">
    <property type="entry name" value="B2 BRADYKININ RECEPTOR/ANGIOTENSIN II RECEPTOR"/>
    <property type="match status" value="1"/>
</dbReference>
<sequence>MANTSCLQRSDIISKARVHHIQEYVRSLEITSLKLLQWQGFGARMLPEAYAVLNILYYKFLLLTNVLLNEDVQYTFKNEIIHTAFFFRAVPFKQLESRKTVATSNENNIRELRILFAQIYFSSMTGLEVRYHSRENEELKGREEEAKSPGSVIVAGALYFMSGNVFVVSLAVADLIVAIYPYPLVLTSVFHNGWKLGYLHCQISGFLMGLSVIGSIFNITGIAINRYCYICHSLKYDKLYSDKNSLCYVVLIWVLTFVAIVPNLFVGSLQYDPRIYSCTFAQSVSSAYTIAVVFFHFLLPIAVVTFCYLRIWILVIQKMYICIMSTYYELVQDTVSNIISDRNSGPVTPLPYGKQHVKHNSPDCKVLCSLGYLFVMEGPGNMDTEDRCFVIPTDLKTHSERKVVAGALALWLRLSPQPKPRGHGHHQAKHGRPSRAPAAAAQRHRDEPAVTDVTSAKAGAGAGLEREMSLLGARHGSLGTGSSSLNKGPTLKEAQFLDTIYQSDAEKNLLQEVASRNPGGELDLLDTVVLTAFLLTELLEKEYISVEDERATEAELGSTADLQALAQWKPCERETRGKDRSEDTVPGHSDPLTAEGAARTSLAEYVFQVYQKVTEILSNYIAHRTDVLESKAIIIVDDGPYKTEALSLRIADLTDEGRLKVCKS</sequence>
<dbReference type="OrthoDB" id="10044919at2759"/>
<evidence type="ECO:0000313" key="14">
    <source>
        <dbReference type="EMBL" id="KAI1238339.1"/>
    </source>
</evidence>
<reference evidence="13" key="1">
    <citation type="submission" date="2020-10" db="EMBL/GenBank/DDBJ databases">
        <title>Feather gene expression reveals the developmental basis of iridescence in African starlings.</title>
        <authorList>
            <person name="Rubenstein D.R."/>
        </authorList>
    </citation>
    <scope>NUCLEOTIDE SEQUENCE</scope>
    <source>
        <strain evidence="13">SS15</strain>
        <tissue evidence="13">Liver</tissue>
    </source>
</reference>
<evidence type="ECO:0000256" key="4">
    <source>
        <dbReference type="ARBA" id="ARBA00022989"/>
    </source>
</evidence>
<feature type="domain" description="G-protein coupled receptors family 1 profile" evidence="12">
    <location>
        <begin position="164"/>
        <end position="311"/>
    </location>
</feature>
<evidence type="ECO:0000256" key="2">
    <source>
        <dbReference type="ARBA" id="ARBA00022475"/>
    </source>
</evidence>
<evidence type="ECO:0000256" key="8">
    <source>
        <dbReference type="ARBA" id="ARBA00023224"/>
    </source>
</evidence>
<keyword evidence="4 11" id="KW-1133">Transmembrane helix</keyword>
<evidence type="ECO:0000256" key="9">
    <source>
        <dbReference type="RuleBase" id="RU000688"/>
    </source>
</evidence>
<protein>
    <recommendedName>
        <fullName evidence="12">G-protein coupled receptors family 1 profile domain-containing protein</fullName>
    </recommendedName>
</protein>